<dbReference type="Proteomes" id="UP000664169">
    <property type="component" value="Unassembled WGS sequence"/>
</dbReference>
<dbReference type="InterPro" id="IPR034660">
    <property type="entry name" value="DinB/YfiT-like"/>
</dbReference>
<dbReference type="InterPro" id="IPR018531">
    <property type="entry name" value="DUF1993"/>
</dbReference>
<name>A0A8H3I286_9LECA</name>
<comment type="caution">
    <text evidence="1">The sequence shown here is derived from an EMBL/GenBank/DDBJ whole genome shotgun (WGS) entry which is preliminary data.</text>
</comment>
<dbReference type="Gene3D" id="1.20.120.450">
    <property type="entry name" value="dinb family like domain"/>
    <property type="match status" value="1"/>
</dbReference>
<dbReference type="AlphaFoldDB" id="A0A8H3I286"/>
<dbReference type="EMBL" id="CAJPDQ010000007">
    <property type="protein sequence ID" value="CAF9912277.1"/>
    <property type="molecule type" value="Genomic_DNA"/>
</dbReference>
<dbReference type="Pfam" id="PF09351">
    <property type="entry name" value="DUF1993"/>
    <property type="match status" value="1"/>
</dbReference>
<proteinExistence type="predicted"/>
<evidence type="ECO:0008006" key="3">
    <source>
        <dbReference type="Google" id="ProtNLM"/>
    </source>
</evidence>
<protein>
    <recommendedName>
        <fullName evidence="3">DUF1993 domain-containing protein</fullName>
    </recommendedName>
</protein>
<organism evidence="1 2">
    <name type="scientific">Gomphillus americanus</name>
    <dbReference type="NCBI Taxonomy" id="1940652"/>
    <lineage>
        <taxon>Eukaryota</taxon>
        <taxon>Fungi</taxon>
        <taxon>Dikarya</taxon>
        <taxon>Ascomycota</taxon>
        <taxon>Pezizomycotina</taxon>
        <taxon>Lecanoromycetes</taxon>
        <taxon>OSLEUM clade</taxon>
        <taxon>Ostropomycetidae</taxon>
        <taxon>Ostropales</taxon>
        <taxon>Graphidaceae</taxon>
        <taxon>Gomphilloideae</taxon>
        <taxon>Gomphillus</taxon>
    </lineage>
</organism>
<keyword evidence="2" id="KW-1185">Reference proteome</keyword>
<gene>
    <name evidence="1" type="ORF">GOMPHAMPRED_007617</name>
</gene>
<reference evidence="1" key="1">
    <citation type="submission" date="2021-03" db="EMBL/GenBank/DDBJ databases">
        <authorList>
            <person name="Tagirdzhanova G."/>
        </authorList>
    </citation>
    <scope>NUCLEOTIDE SEQUENCE</scope>
</reference>
<evidence type="ECO:0000313" key="1">
    <source>
        <dbReference type="EMBL" id="CAF9912277.1"/>
    </source>
</evidence>
<accession>A0A8H3I286</accession>
<dbReference type="SUPFAM" id="SSF109854">
    <property type="entry name" value="DinB/YfiT-like putative metalloenzymes"/>
    <property type="match status" value="1"/>
</dbReference>
<dbReference type="PANTHER" id="PTHR36922:SF1">
    <property type="entry name" value="DUF1993 DOMAIN-CONTAINING PROTEIN"/>
    <property type="match status" value="1"/>
</dbReference>
<dbReference type="PANTHER" id="PTHR36922">
    <property type="entry name" value="BLL2446 PROTEIN"/>
    <property type="match status" value="1"/>
</dbReference>
<sequence>MATLYDQSVPILIHYFNNFSAILKKAEEYAVQESSSSSDHPTKETLLTHRLRDDMLPLTFQIQACSNTAKFLNSRLAGGQDVVLEDTESTFEELYTRIDRTIEILKSIDREAYNKDWDKEFIMTTKAMGSFRFADRHTYVSQWVLPNFFFHYSTAYCILRNVGVPLNAFDFLAGVAHKVEGS</sequence>
<evidence type="ECO:0000313" key="2">
    <source>
        <dbReference type="Proteomes" id="UP000664169"/>
    </source>
</evidence>
<dbReference type="OrthoDB" id="3724345at2759"/>